<dbReference type="InterPro" id="IPR042108">
    <property type="entry name" value="GTPase_HflX_N_sf"/>
</dbReference>
<keyword evidence="1" id="KW-0175">Coiled coil</keyword>
<accession>A0AAV2ZI53</accession>
<reference evidence="3" key="1">
    <citation type="thesis" date="2020" institute="ProQuest LLC" country="789 East Eisenhower Parkway, Ann Arbor, MI, USA">
        <title>Comparative Genomics and Chromosome Evolution.</title>
        <authorList>
            <person name="Mudd A.B."/>
        </authorList>
    </citation>
    <scope>NUCLEOTIDE SEQUENCE</scope>
    <source>
        <strain evidence="3">1538</strain>
        <tissue evidence="3">Blood</tissue>
    </source>
</reference>
<feature type="domain" description="Hflx-type G" evidence="2">
    <location>
        <begin position="115"/>
        <end position="192"/>
    </location>
</feature>
<evidence type="ECO:0000259" key="2">
    <source>
        <dbReference type="PROSITE" id="PS51705"/>
    </source>
</evidence>
<dbReference type="Gene3D" id="3.40.50.300">
    <property type="entry name" value="P-loop containing nucleotide triphosphate hydrolases"/>
    <property type="match status" value="1"/>
</dbReference>
<protein>
    <recommendedName>
        <fullName evidence="2">Hflx-type G domain-containing protein</fullName>
    </recommendedName>
</protein>
<dbReference type="PANTHER" id="PTHR10229:SF0">
    <property type="entry name" value="GTP-BINDING PROTEIN 6-RELATED"/>
    <property type="match status" value="1"/>
</dbReference>
<name>A0AAV2ZI53_PYXAD</name>
<dbReference type="GO" id="GO:0005737">
    <property type="term" value="C:cytoplasm"/>
    <property type="evidence" value="ECO:0007669"/>
    <property type="project" value="TreeGrafter"/>
</dbReference>
<dbReference type="AlphaFoldDB" id="A0AAV2ZI53"/>
<dbReference type="PROSITE" id="PS51705">
    <property type="entry name" value="G_HFLX"/>
    <property type="match status" value="1"/>
</dbReference>
<sequence length="208" mass="23921">MYYIQNELEAAWGVKVFDRYTVVLNIFRYNARTKEAKLQIALAELPLLRSKLKNEMAHLDQQGGGSRYVMGSGETLMEIQHRLLKEREIKLKKALDKLRNKRKLLRAQRKRREFPVISVLGYTNSGKTTIIKALTGDRQLLPRDQLFATLDITAHGGLLPCRLPIIYIDTIGFLSQLPHNLIESFSATLEDVIHSVITLHLKQLCILW</sequence>
<dbReference type="Gene3D" id="3.40.50.11060">
    <property type="entry name" value="GTPase HflX, N-terminal domain"/>
    <property type="match status" value="1"/>
</dbReference>
<dbReference type="Proteomes" id="UP001181693">
    <property type="component" value="Unassembled WGS sequence"/>
</dbReference>
<dbReference type="InterPro" id="IPR016496">
    <property type="entry name" value="GTPase_HflX"/>
</dbReference>
<dbReference type="GO" id="GO:0043022">
    <property type="term" value="F:ribosome binding"/>
    <property type="evidence" value="ECO:0007669"/>
    <property type="project" value="TreeGrafter"/>
</dbReference>
<evidence type="ECO:0000313" key="4">
    <source>
        <dbReference type="Proteomes" id="UP001181693"/>
    </source>
</evidence>
<proteinExistence type="predicted"/>
<dbReference type="InterPro" id="IPR027417">
    <property type="entry name" value="P-loop_NTPase"/>
</dbReference>
<evidence type="ECO:0000256" key="1">
    <source>
        <dbReference type="SAM" id="Coils"/>
    </source>
</evidence>
<dbReference type="InterPro" id="IPR032305">
    <property type="entry name" value="GTP-bd_M"/>
</dbReference>
<organism evidence="3 4">
    <name type="scientific">Pyxicephalus adspersus</name>
    <name type="common">African bullfrog</name>
    <dbReference type="NCBI Taxonomy" id="30357"/>
    <lineage>
        <taxon>Eukaryota</taxon>
        <taxon>Metazoa</taxon>
        <taxon>Chordata</taxon>
        <taxon>Craniata</taxon>
        <taxon>Vertebrata</taxon>
        <taxon>Euteleostomi</taxon>
        <taxon>Amphibia</taxon>
        <taxon>Batrachia</taxon>
        <taxon>Anura</taxon>
        <taxon>Neobatrachia</taxon>
        <taxon>Ranoidea</taxon>
        <taxon>Pyxicephalidae</taxon>
        <taxon>Pyxicephalinae</taxon>
        <taxon>Pyxicephalus</taxon>
    </lineage>
</organism>
<keyword evidence="4" id="KW-1185">Reference proteome</keyword>
<dbReference type="Pfam" id="PF01926">
    <property type="entry name" value="MMR_HSR1"/>
    <property type="match status" value="1"/>
</dbReference>
<comment type="caution">
    <text evidence="3">The sequence shown here is derived from an EMBL/GenBank/DDBJ whole genome shotgun (WGS) entry which is preliminary data.</text>
</comment>
<dbReference type="Pfam" id="PF16360">
    <property type="entry name" value="GTP-bdg_M"/>
    <property type="match status" value="1"/>
</dbReference>
<gene>
    <name evidence="3" type="ORF">GDO54_018468</name>
</gene>
<dbReference type="SUPFAM" id="SSF52540">
    <property type="entry name" value="P-loop containing nucleoside triphosphate hydrolases"/>
    <property type="match status" value="1"/>
</dbReference>
<feature type="coiled-coil region" evidence="1">
    <location>
        <begin position="81"/>
        <end position="111"/>
    </location>
</feature>
<evidence type="ECO:0000313" key="3">
    <source>
        <dbReference type="EMBL" id="DBA13494.1"/>
    </source>
</evidence>
<dbReference type="InterPro" id="IPR030394">
    <property type="entry name" value="G_HFLX_dom"/>
</dbReference>
<dbReference type="InterPro" id="IPR006073">
    <property type="entry name" value="GTP-bd"/>
</dbReference>
<dbReference type="EMBL" id="DYDO01001717">
    <property type="protein sequence ID" value="DBA13494.1"/>
    <property type="molecule type" value="Genomic_DNA"/>
</dbReference>
<dbReference type="GO" id="GO:0005525">
    <property type="term" value="F:GTP binding"/>
    <property type="evidence" value="ECO:0007669"/>
    <property type="project" value="InterPro"/>
</dbReference>
<dbReference type="PANTHER" id="PTHR10229">
    <property type="entry name" value="GTP-BINDING PROTEIN HFLX"/>
    <property type="match status" value="1"/>
</dbReference>